<dbReference type="Gene3D" id="3.50.50.60">
    <property type="entry name" value="FAD/NAD(P)-binding domain"/>
    <property type="match status" value="1"/>
</dbReference>
<dbReference type="InterPro" id="IPR036188">
    <property type="entry name" value="FAD/NAD-bd_sf"/>
</dbReference>
<dbReference type="Gene3D" id="1.10.405.20">
    <property type="match status" value="1"/>
</dbReference>
<reference evidence="1 2" key="1">
    <citation type="submission" date="2018-06" db="EMBL/GenBank/DDBJ databases">
        <title>Comparative genomics reveals the genomic features of Rhizophagus irregularis, R. cerebriforme, R. diaphanum and Gigaspora rosea, and their symbiotic lifestyle signature.</title>
        <authorList>
            <person name="Morin E."/>
            <person name="San Clemente H."/>
            <person name="Chen E.C.H."/>
            <person name="De La Providencia I."/>
            <person name="Hainaut M."/>
            <person name="Kuo A."/>
            <person name="Kohler A."/>
            <person name="Murat C."/>
            <person name="Tang N."/>
            <person name="Roy S."/>
            <person name="Loubradou J."/>
            <person name="Henrissat B."/>
            <person name="Grigoriev I.V."/>
            <person name="Corradi N."/>
            <person name="Roux C."/>
            <person name="Martin F.M."/>
        </authorList>
    </citation>
    <scope>NUCLEOTIDE SEQUENCE [LARGE SCALE GENOMIC DNA]</scope>
    <source>
        <strain evidence="1 2">DAOM 227022</strain>
    </source>
</reference>
<dbReference type="Pfam" id="PF13450">
    <property type="entry name" value="NAD_binding_8"/>
    <property type="match status" value="1"/>
</dbReference>
<keyword evidence="2" id="KW-1185">Reference proteome</keyword>
<organism evidence="1 2">
    <name type="scientific">Glomus cerebriforme</name>
    <dbReference type="NCBI Taxonomy" id="658196"/>
    <lineage>
        <taxon>Eukaryota</taxon>
        <taxon>Fungi</taxon>
        <taxon>Fungi incertae sedis</taxon>
        <taxon>Mucoromycota</taxon>
        <taxon>Glomeromycotina</taxon>
        <taxon>Glomeromycetes</taxon>
        <taxon>Glomerales</taxon>
        <taxon>Glomeraceae</taxon>
        <taxon>Glomus</taxon>
    </lineage>
</organism>
<dbReference type="PRINTS" id="PR00419">
    <property type="entry name" value="ADXRDTASE"/>
</dbReference>
<dbReference type="SUPFAM" id="SSF51905">
    <property type="entry name" value="FAD/NAD(P)-binding domain"/>
    <property type="match status" value="1"/>
</dbReference>
<accession>A0A397SJD7</accession>
<dbReference type="STRING" id="658196.A0A397SJD7"/>
<dbReference type="PANTHER" id="PTHR42841">
    <property type="entry name" value="AMINE OXIDASE"/>
    <property type="match status" value="1"/>
</dbReference>
<dbReference type="OrthoDB" id="5046242at2759"/>
<dbReference type="Proteomes" id="UP000265703">
    <property type="component" value="Unassembled WGS sequence"/>
</dbReference>
<dbReference type="EMBL" id="QKYT01000506">
    <property type="protein sequence ID" value="RIA84255.1"/>
    <property type="molecule type" value="Genomic_DNA"/>
</dbReference>
<comment type="caution">
    <text evidence="1">The sequence shown here is derived from an EMBL/GenBank/DDBJ whole genome shotgun (WGS) entry which is preliminary data.</text>
</comment>
<proteinExistence type="predicted"/>
<evidence type="ECO:0000313" key="1">
    <source>
        <dbReference type="EMBL" id="RIA84255.1"/>
    </source>
</evidence>
<evidence type="ECO:0008006" key="3">
    <source>
        <dbReference type="Google" id="ProtNLM"/>
    </source>
</evidence>
<evidence type="ECO:0000313" key="2">
    <source>
        <dbReference type="Proteomes" id="UP000265703"/>
    </source>
</evidence>
<protein>
    <recommendedName>
        <fullName evidence="3">Amine oxidase domain-containing protein</fullName>
    </recommendedName>
</protein>
<sequence length="186" mass="20632">MSYTSISHSSQPIPKNSHIGIIGAGPAGISVAHFLRKEGYKNITILESSSHIAGKSATFFHENRGYDIGALMVSHNYTNIKSLATEFNCPLETFTGRSLNIEDNSILVNDTDKIGIYSKLLPNISHYLEEKQSFLNISRPGHGQLSERELYAPISQFLKDRNMSYLKDAWGLAYTSAGYGFLVKNI</sequence>
<dbReference type="AlphaFoldDB" id="A0A397SJD7"/>
<name>A0A397SJD7_9GLOM</name>
<gene>
    <name evidence="1" type="ORF">C1645_832547</name>
</gene>